<protein>
    <submittedName>
        <fullName evidence="2">Uncharacterized protein</fullName>
    </submittedName>
</protein>
<gene>
    <name evidence="2" type="ORF">AALO_G00202260</name>
</gene>
<reference evidence="2" key="1">
    <citation type="submission" date="2020-10" db="EMBL/GenBank/DDBJ databases">
        <title>Chromosome-scale genome assembly of the Allis shad, Alosa alosa.</title>
        <authorList>
            <person name="Margot Z."/>
            <person name="Christophe K."/>
            <person name="Cabau C."/>
            <person name="Louis A."/>
            <person name="Berthelot C."/>
            <person name="Parey E."/>
            <person name="Roest Crollius H."/>
            <person name="Montfort J."/>
            <person name="Robinson-Rechavi M."/>
            <person name="Bucao C."/>
            <person name="Bouchez O."/>
            <person name="Gislard M."/>
            <person name="Lluch J."/>
            <person name="Milhes M."/>
            <person name="Lampietro C."/>
            <person name="Lopez Roques C."/>
            <person name="Donnadieu C."/>
            <person name="Braasch I."/>
            <person name="Desvignes T."/>
            <person name="Postlethwait J."/>
            <person name="Bobe J."/>
            <person name="Guiguen Y."/>
        </authorList>
    </citation>
    <scope>NUCLEOTIDE SEQUENCE</scope>
    <source>
        <strain evidence="2">M-15738</strain>
        <tissue evidence="2">Blood</tissue>
    </source>
</reference>
<keyword evidence="3" id="KW-1185">Reference proteome</keyword>
<sequence>MAQQPGSVNPDVTPAGPSFQLEPCEGHIQLPREDPSPSPGDKSSIDRRDPTGGSPDGPQRPSERDSFPSPPFPSPPNLPIPNTEP</sequence>
<proteinExistence type="predicted"/>
<feature type="region of interest" description="Disordered" evidence="1">
    <location>
        <begin position="1"/>
        <end position="85"/>
    </location>
</feature>
<evidence type="ECO:0000313" key="2">
    <source>
        <dbReference type="EMBL" id="KAG5269458.1"/>
    </source>
</evidence>
<evidence type="ECO:0000313" key="3">
    <source>
        <dbReference type="Proteomes" id="UP000823561"/>
    </source>
</evidence>
<dbReference type="Proteomes" id="UP000823561">
    <property type="component" value="Chromosome 15"/>
</dbReference>
<dbReference type="EMBL" id="JADWDJ010000015">
    <property type="protein sequence ID" value="KAG5269458.1"/>
    <property type="molecule type" value="Genomic_DNA"/>
</dbReference>
<evidence type="ECO:0000256" key="1">
    <source>
        <dbReference type="SAM" id="MobiDB-lite"/>
    </source>
</evidence>
<organism evidence="2 3">
    <name type="scientific">Alosa alosa</name>
    <name type="common">allis shad</name>
    <dbReference type="NCBI Taxonomy" id="278164"/>
    <lineage>
        <taxon>Eukaryota</taxon>
        <taxon>Metazoa</taxon>
        <taxon>Chordata</taxon>
        <taxon>Craniata</taxon>
        <taxon>Vertebrata</taxon>
        <taxon>Euteleostomi</taxon>
        <taxon>Actinopterygii</taxon>
        <taxon>Neopterygii</taxon>
        <taxon>Teleostei</taxon>
        <taxon>Clupei</taxon>
        <taxon>Clupeiformes</taxon>
        <taxon>Clupeoidei</taxon>
        <taxon>Clupeidae</taxon>
        <taxon>Alosa</taxon>
    </lineage>
</organism>
<dbReference type="AlphaFoldDB" id="A0AAV6G317"/>
<name>A0AAV6G317_9TELE</name>
<accession>A0AAV6G317</accession>
<comment type="caution">
    <text evidence="2">The sequence shown here is derived from an EMBL/GenBank/DDBJ whole genome shotgun (WGS) entry which is preliminary data.</text>
</comment>
<feature type="compositionally biased region" description="Pro residues" evidence="1">
    <location>
        <begin position="68"/>
        <end position="85"/>
    </location>
</feature>